<feature type="region of interest" description="Disordered" evidence="1">
    <location>
        <begin position="281"/>
        <end position="305"/>
    </location>
</feature>
<proteinExistence type="predicted"/>
<feature type="compositionally biased region" description="Low complexity" evidence="1">
    <location>
        <begin position="382"/>
        <end position="399"/>
    </location>
</feature>
<name>A0A136JA50_9PEZI</name>
<evidence type="ECO:0000256" key="1">
    <source>
        <dbReference type="SAM" id="MobiDB-lite"/>
    </source>
</evidence>
<evidence type="ECO:0000256" key="2">
    <source>
        <dbReference type="SAM" id="SignalP"/>
    </source>
</evidence>
<protein>
    <submittedName>
        <fullName evidence="3">Uncharacterized protein</fullName>
    </submittedName>
</protein>
<keyword evidence="2" id="KW-0732">Signal</keyword>
<evidence type="ECO:0000313" key="3">
    <source>
        <dbReference type="EMBL" id="KXJ94012.1"/>
    </source>
</evidence>
<dbReference type="InParanoid" id="A0A136JA50"/>
<keyword evidence="4" id="KW-1185">Reference proteome</keyword>
<feature type="region of interest" description="Disordered" evidence="1">
    <location>
        <begin position="90"/>
        <end position="113"/>
    </location>
</feature>
<evidence type="ECO:0000313" key="4">
    <source>
        <dbReference type="Proteomes" id="UP000070501"/>
    </source>
</evidence>
<dbReference type="Proteomes" id="UP000070501">
    <property type="component" value="Unassembled WGS sequence"/>
</dbReference>
<feature type="region of interest" description="Disordered" evidence="1">
    <location>
        <begin position="371"/>
        <end position="423"/>
    </location>
</feature>
<dbReference type="EMBL" id="KQ964247">
    <property type="protein sequence ID" value="KXJ94012.1"/>
    <property type="molecule type" value="Genomic_DNA"/>
</dbReference>
<accession>A0A136JA50</accession>
<dbReference type="AlphaFoldDB" id="A0A136JA50"/>
<feature type="signal peptide" evidence="2">
    <location>
        <begin position="1"/>
        <end position="20"/>
    </location>
</feature>
<gene>
    <name evidence="3" type="ORF">Micbo1qcDRAFT_172875</name>
</gene>
<feature type="chain" id="PRO_5007293593" evidence="2">
    <location>
        <begin position="21"/>
        <end position="639"/>
    </location>
</feature>
<reference evidence="4" key="1">
    <citation type="submission" date="2016-02" db="EMBL/GenBank/DDBJ databases">
        <title>Draft genome sequence of Microdochium bolleyi, a fungal endophyte of beachgrass.</title>
        <authorList>
            <consortium name="DOE Joint Genome Institute"/>
            <person name="David A.S."/>
            <person name="May G."/>
            <person name="Haridas S."/>
            <person name="Lim J."/>
            <person name="Wang M."/>
            <person name="Labutti K."/>
            <person name="Lipzen A."/>
            <person name="Barry K."/>
            <person name="Grigoriev I.V."/>
        </authorList>
    </citation>
    <scope>NUCLEOTIDE SEQUENCE [LARGE SCALE GENOMIC DNA]</scope>
    <source>
        <strain evidence="4">J235TASD1</strain>
    </source>
</reference>
<feature type="compositionally biased region" description="Low complexity" evidence="1">
    <location>
        <begin position="281"/>
        <end position="297"/>
    </location>
</feature>
<feature type="compositionally biased region" description="Pro residues" evidence="1">
    <location>
        <begin position="413"/>
        <end position="423"/>
    </location>
</feature>
<sequence>MICWDLKLMNFWMLGSLANGHLFAAKMCTSGMRRVKIPVDLQSRPINRDTLPPLTLDTGDDPIDVADYVPARYQENLRQKLLTHGYPVQAAPAPASSPAPTPAPVSVSGSPSDRTLVDPFHNYTFRSDTSDWYAPDGAGTPKRGVTNRLCPVFSPPRRPLPVGRKWGDVSSFEVSSRPDFSAMGVPLSPNSDPSVRSSAAGPIETAEVEPVASIVPPAAAPSTPAHRQLPVGRSWDDISSFEFSTQPDFSAFGIPASPGAPDSPSAAGPIKIADAEPIVPTTTTLPTAAPSAAVRRSSPPREERQYWFEDTKQFRTRPDTHIRYDWTWSDWDSPSREIIYEDYDSPPPVPKGFEPEVLHQVHRLLAAIREKHERANPLPPIDDSTSDTSMSTGTDSLSSNGSFGPVDAKVSPGPGPSQPHVQPPPKFNLGAIFVKESDMSEGSEDISSGFSAVDDHAILAKKMLTPQEQAEPVKPETLGLTEDSEHLSSAFSAVDVHAILAQKMQSIKSHFAAKRSMLSNSRPVALSWAEDCLLLIDVVIRRPLSKTAAGTSLRESTLRALVRDTTSSGNLGMLRDQRARRARQILEGYSIVLKLDLGIGLRIGTWFEREQSRGQSVARMIRKARGQPEPAYSNLSDSR</sequence>
<dbReference type="OrthoDB" id="4779245at2759"/>
<organism evidence="3 4">
    <name type="scientific">Microdochium bolleyi</name>
    <dbReference type="NCBI Taxonomy" id="196109"/>
    <lineage>
        <taxon>Eukaryota</taxon>
        <taxon>Fungi</taxon>
        <taxon>Dikarya</taxon>
        <taxon>Ascomycota</taxon>
        <taxon>Pezizomycotina</taxon>
        <taxon>Sordariomycetes</taxon>
        <taxon>Xylariomycetidae</taxon>
        <taxon>Xylariales</taxon>
        <taxon>Microdochiaceae</taxon>
        <taxon>Microdochium</taxon>
    </lineage>
</organism>